<evidence type="ECO:0000313" key="6">
    <source>
        <dbReference type="EMBL" id="MQT14953.1"/>
    </source>
</evidence>
<dbReference type="Gene3D" id="3.40.50.2300">
    <property type="match status" value="2"/>
</dbReference>
<evidence type="ECO:0000259" key="5">
    <source>
        <dbReference type="Pfam" id="PF13407"/>
    </source>
</evidence>
<gene>
    <name evidence="6" type="ORF">F0357_20310</name>
</gene>
<feature type="chain" id="PRO_5025333803" evidence="4">
    <location>
        <begin position="26"/>
        <end position="323"/>
    </location>
</feature>
<proteinExistence type="inferred from homology"/>
<dbReference type="PANTHER" id="PTHR46847">
    <property type="entry name" value="D-ALLOSE-BINDING PERIPLASMIC PROTEIN-RELATED"/>
    <property type="match status" value="1"/>
</dbReference>
<evidence type="ECO:0000256" key="4">
    <source>
        <dbReference type="SAM" id="SignalP"/>
    </source>
</evidence>
<keyword evidence="3 4" id="KW-0732">Signal</keyword>
<feature type="domain" description="Periplasmic binding protein" evidence="5">
    <location>
        <begin position="40"/>
        <end position="290"/>
    </location>
</feature>
<dbReference type="GO" id="GO:0030313">
    <property type="term" value="C:cell envelope"/>
    <property type="evidence" value="ECO:0007669"/>
    <property type="project" value="UniProtKB-SubCell"/>
</dbReference>
<dbReference type="SUPFAM" id="SSF53822">
    <property type="entry name" value="Periplasmic binding protein-like I"/>
    <property type="match status" value="1"/>
</dbReference>
<dbReference type="InterPro" id="IPR025997">
    <property type="entry name" value="SBP_2_dom"/>
</dbReference>
<accession>A0A6A7Y6L9</accession>
<feature type="signal peptide" evidence="4">
    <location>
        <begin position="1"/>
        <end position="25"/>
    </location>
</feature>
<protein>
    <submittedName>
        <fullName evidence="6">Sugar ABC transporter substrate-binding protein</fullName>
    </submittedName>
</protein>
<dbReference type="Proteomes" id="UP000332515">
    <property type="component" value="Unassembled WGS sequence"/>
</dbReference>
<comment type="caution">
    <text evidence="6">The sequence shown here is derived from an EMBL/GenBank/DDBJ whole genome shotgun (WGS) entry which is preliminary data.</text>
</comment>
<dbReference type="GO" id="GO:0030246">
    <property type="term" value="F:carbohydrate binding"/>
    <property type="evidence" value="ECO:0007669"/>
    <property type="project" value="UniProtKB-ARBA"/>
</dbReference>
<evidence type="ECO:0000256" key="2">
    <source>
        <dbReference type="ARBA" id="ARBA00007639"/>
    </source>
</evidence>
<sequence length="323" mass="33551">MFRKIALTLSLAAGVAAVALSPASAAPKGKDAEVTILVSSLSYSFPHFVFLQEQLEDEASKLGKVKVLRADGQLSAPKQIADIEAALVQGVDGIIIAPADADALAPAVREAIKAGVPVVTIDRPVNGVPEVLANVAADNFKGAIRQGEAIEAQFPKGATIVNLQGIPGDKTANDRNGGLHKALDGKADYKFVSEQTARFSRDQGLSVTENILTGLSEPPQVIAAANDDMALGAAQAVDARGLKGKIAIFGYDGSTDALKAIADGSLAATVDQFPGKQGRIAIRTLVDYIRVGTKPAENNILVEPIAITKANLDKAERFGLLGQ</sequence>
<organism evidence="6 7">
    <name type="scientific">Segnochrobactrum spirostomi</name>
    <dbReference type="NCBI Taxonomy" id="2608987"/>
    <lineage>
        <taxon>Bacteria</taxon>
        <taxon>Pseudomonadati</taxon>
        <taxon>Pseudomonadota</taxon>
        <taxon>Alphaproteobacteria</taxon>
        <taxon>Hyphomicrobiales</taxon>
        <taxon>Segnochrobactraceae</taxon>
        <taxon>Segnochrobactrum</taxon>
    </lineage>
</organism>
<reference evidence="6 7" key="1">
    <citation type="submission" date="2019-09" db="EMBL/GenBank/DDBJ databases">
        <title>Segnochrobactrum spirostomi gen. nov., sp. nov., isolated from the ciliate Spirostomum cf. yagiui and description of a novel family, Segnochrobactraceae fam. nov. within the order Rhizobiales of the class Alphaproteobacteria.</title>
        <authorList>
            <person name="Akter S."/>
            <person name="Shazib S.U.A."/>
            <person name="Shin M.K."/>
        </authorList>
    </citation>
    <scope>NUCLEOTIDE SEQUENCE [LARGE SCALE GENOMIC DNA]</scope>
    <source>
        <strain evidence="6 7">Sp-1</strain>
    </source>
</reference>
<dbReference type="Pfam" id="PF13407">
    <property type="entry name" value="Peripla_BP_4"/>
    <property type="match status" value="1"/>
</dbReference>
<dbReference type="EMBL" id="VWNA01000002">
    <property type="protein sequence ID" value="MQT14953.1"/>
    <property type="molecule type" value="Genomic_DNA"/>
</dbReference>
<comment type="similarity">
    <text evidence="2">Belongs to the bacterial solute-binding protein 2 family.</text>
</comment>
<dbReference type="RefSeq" id="WP_153488657.1">
    <property type="nucleotide sequence ID" value="NZ_VWNA01000002.1"/>
</dbReference>
<comment type="subcellular location">
    <subcellularLocation>
        <location evidence="1">Cell envelope</location>
    </subcellularLocation>
</comment>
<dbReference type="AlphaFoldDB" id="A0A6A7Y6L9"/>
<evidence type="ECO:0000256" key="1">
    <source>
        <dbReference type="ARBA" id="ARBA00004196"/>
    </source>
</evidence>
<evidence type="ECO:0000256" key="3">
    <source>
        <dbReference type="ARBA" id="ARBA00022729"/>
    </source>
</evidence>
<name>A0A6A7Y6L9_9HYPH</name>
<keyword evidence="7" id="KW-1185">Reference proteome</keyword>
<evidence type="ECO:0000313" key="7">
    <source>
        <dbReference type="Proteomes" id="UP000332515"/>
    </source>
</evidence>
<dbReference type="InterPro" id="IPR028082">
    <property type="entry name" value="Peripla_BP_I"/>
</dbReference>
<dbReference type="PANTHER" id="PTHR46847:SF1">
    <property type="entry name" value="D-ALLOSE-BINDING PERIPLASMIC PROTEIN-RELATED"/>
    <property type="match status" value="1"/>
</dbReference>